<organism evidence="2 3">
    <name type="scientific">Rotaria sordida</name>
    <dbReference type="NCBI Taxonomy" id="392033"/>
    <lineage>
        <taxon>Eukaryota</taxon>
        <taxon>Metazoa</taxon>
        <taxon>Spiralia</taxon>
        <taxon>Gnathifera</taxon>
        <taxon>Rotifera</taxon>
        <taxon>Eurotatoria</taxon>
        <taxon>Bdelloidea</taxon>
        <taxon>Philodinida</taxon>
        <taxon>Philodinidae</taxon>
        <taxon>Rotaria</taxon>
    </lineage>
</organism>
<dbReference type="PANTHER" id="PTHR43319">
    <property type="entry name" value="BETA-LACTAMASE-RELATED"/>
    <property type="match status" value="1"/>
</dbReference>
<dbReference type="AlphaFoldDB" id="A0A819KMP3"/>
<dbReference type="InterPro" id="IPR012338">
    <property type="entry name" value="Beta-lactam/transpept-like"/>
</dbReference>
<evidence type="ECO:0000259" key="1">
    <source>
        <dbReference type="Pfam" id="PF00144"/>
    </source>
</evidence>
<dbReference type="PANTHER" id="PTHR43319:SF3">
    <property type="entry name" value="BETA-LACTAMASE-RELATED DOMAIN-CONTAINING PROTEIN"/>
    <property type="match status" value="1"/>
</dbReference>
<dbReference type="Pfam" id="PF00144">
    <property type="entry name" value="Beta-lactamase"/>
    <property type="match status" value="1"/>
</dbReference>
<dbReference type="SUPFAM" id="SSF56601">
    <property type="entry name" value="beta-lactamase/transpeptidase-like"/>
    <property type="match status" value="1"/>
</dbReference>
<dbReference type="Gene3D" id="3.40.710.10">
    <property type="entry name" value="DD-peptidase/beta-lactamase superfamily"/>
    <property type="match status" value="1"/>
</dbReference>
<proteinExistence type="predicted"/>
<protein>
    <recommendedName>
        <fullName evidence="1">Beta-lactamase-related domain-containing protein</fullName>
    </recommendedName>
</protein>
<dbReference type="InterPro" id="IPR001466">
    <property type="entry name" value="Beta-lactam-related"/>
</dbReference>
<feature type="domain" description="Beta-lactamase-related" evidence="1">
    <location>
        <begin position="710"/>
        <end position="961"/>
    </location>
</feature>
<evidence type="ECO:0000313" key="3">
    <source>
        <dbReference type="Proteomes" id="UP000663874"/>
    </source>
</evidence>
<gene>
    <name evidence="2" type="ORF">FNK824_LOCUS23045</name>
</gene>
<evidence type="ECO:0000313" key="2">
    <source>
        <dbReference type="EMBL" id="CAF3947845.1"/>
    </source>
</evidence>
<dbReference type="EMBL" id="CAJOBE010004804">
    <property type="protein sequence ID" value="CAF3947845.1"/>
    <property type="molecule type" value="Genomic_DNA"/>
</dbReference>
<reference evidence="2" key="1">
    <citation type="submission" date="2021-02" db="EMBL/GenBank/DDBJ databases">
        <authorList>
            <person name="Nowell W R."/>
        </authorList>
    </citation>
    <scope>NUCLEOTIDE SEQUENCE</scope>
</reference>
<accession>A0A819KMP3</accession>
<dbReference type="InterPro" id="IPR052907">
    <property type="entry name" value="Beta-lactamase/esterase"/>
</dbReference>
<name>A0A819KMP3_9BILA</name>
<sequence>MSTTFEALPDEILMIILQYSGNVYNIFRTFSGLNKRLNNILVDRRLHLLTDFLYMHYNDKYVNYYYNSAVFHNVSQQLLSIIITENDKVLRQCFQSLVIFHIKEKTNRLKHKFKCNIEHFQSIRLLLTNDETRNIDEELKNSLKNLKNCPISIKNIEQIVSLILTKGARLEYNDSEFHEFNLAKAINGLLLAKLNSIEYSTQRLINSLVQMFKSLIISNPNLLQDQDWFYYDGYSVHFFLYCSMYQINTIHSDRTITSINMECYQAILDLLLFTIQFLKHLFRNEVWAKIYLLDIFNMITLTNVVTKHEIFIEASQIEILNIILNEYSLEDKILFDKEFNDMFQQILDNLIENNRVHTLLLIYHANERIRNLFQNSWNNEKYVNIMTKNRTTRQFFHALLNDELLRTWLTSTDLLFVLLQKKEYELVKKLLKLSPSLVYQCDNHGNDPLLYVCLNIPCSMLQCFECEPKNYNFLITPDNVPSIFNCTIIVTPNKFCSLDIWTTDNGTKSDLRVNVIDTPERRDVPYVLTGFTQHNSGNFSTYILYHCLTDKCNNPEVVLKRLLGSTTTEIKPPSRSSVDQSQLPTSIECFIYSNFTNSSECKPARRKTTTTEKEDCSFCTTFINIDPNNLLTERVCSYCENSPQSIEKWRFIDGRIHLLNDRVSYLDYVSYVCNTTNNCNSLENIKNIQNTYKIEFNFDKFLGPISIGNSLVAIAAALCVQRGLLDYSAPVTRYWPEYGQRGKENTTVADILSHRAGVPNVLISSFDQYLNWTTMIDLLEQERPVWIPGHAQGYHALTYGWLAGELIRRVDPQKRTIGEFIREEIADPIQTEFYIGLPQEFEQRVSPLILTDVEGILNSSMLTVFRFYNEAQTHQAEIPAANGITNARSLARIFASLIGNINDRKDSRLLQPEILQHATTSNTLPNETDIILQISLPFGMGFALYEQDFPMFGPKSFGHSGKIDL</sequence>
<dbReference type="Proteomes" id="UP000663874">
    <property type="component" value="Unassembled WGS sequence"/>
</dbReference>
<comment type="caution">
    <text evidence="2">The sequence shown here is derived from an EMBL/GenBank/DDBJ whole genome shotgun (WGS) entry which is preliminary data.</text>
</comment>